<dbReference type="RefSeq" id="WP_144228227.1">
    <property type="nucleotide sequence ID" value="NZ_CBCRVV010000001.1"/>
</dbReference>
<keyword evidence="2" id="KW-1185">Reference proteome</keyword>
<name>A0A556QMM6_9BACT</name>
<accession>A0A556QMM6</accession>
<proteinExistence type="predicted"/>
<reference evidence="1 2" key="1">
    <citation type="submission" date="2019-07" db="EMBL/GenBank/DDBJ databases">
        <title>Description of 53C-WASEF.</title>
        <authorList>
            <person name="Pitt A."/>
            <person name="Hahn M.W."/>
        </authorList>
    </citation>
    <scope>NUCLEOTIDE SEQUENCE [LARGE SCALE GENOMIC DNA]</scope>
    <source>
        <strain evidence="1 2">53C-WASEF</strain>
    </source>
</reference>
<dbReference type="AlphaFoldDB" id="A0A556QMM6"/>
<gene>
    <name evidence="1" type="ORF">FPL22_00830</name>
</gene>
<dbReference type="EMBL" id="VMBG01000001">
    <property type="protein sequence ID" value="TSJ77885.1"/>
    <property type="molecule type" value="Genomic_DNA"/>
</dbReference>
<dbReference type="InterPro" id="IPR050407">
    <property type="entry name" value="Geranylgeranyl_reductase"/>
</dbReference>
<sequence>MNRPVEIIGGGLAGLSLGLALRRAAVPVTLFEAGAYPRHRVCGEFITGLSATTIERLGLAPFLADATPHREVAWFLRDQPLRRQTLASPALALSRHALDQRLADAFTAVGGDLRTQIRIDPSDAPDGRIFATGRRPARPEWIGLKCHAFHLPLNAELELHLGDHAYVGLCAVEDGRINVSGLFRQRADLRELTRETALVSYLRAVGLDALADRLSTAKIDPASFSAIAGLGFSKPSTRTDRIVLGDTYAMIPPFTGHGMAMAFQSAEQALDPLLAWSRGEASWESTLRTVQQRLRTLFRLRLASAAALHPFLFKPARQRWLATASRLRLLPMKPLYKITH</sequence>
<evidence type="ECO:0000313" key="1">
    <source>
        <dbReference type="EMBL" id="TSJ77885.1"/>
    </source>
</evidence>
<dbReference type="OrthoDB" id="9806565at2"/>
<dbReference type="PANTHER" id="PTHR42685:SF22">
    <property type="entry name" value="CONDITIONED MEDIUM FACTOR RECEPTOR 1"/>
    <property type="match status" value="1"/>
</dbReference>
<protein>
    <recommendedName>
        <fullName evidence="3">FAD-binding domain-containing protein</fullName>
    </recommendedName>
</protein>
<dbReference type="SUPFAM" id="SSF51905">
    <property type="entry name" value="FAD/NAD(P)-binding domain"/>
    <property type="match status" value="1"/>
</dbReference>
<dbReference type="Proteomes" id="UP000315648">
    <property type="component" value="Unassembled WGS sequence"/>
</dbReference>
<comment type="caution">
    <text evidence="1">The sequence shown here is derived from an EMBL/GenBank/DDBJ whole genome shotgun (WGS) entry which is preliminary data.</text>
</comment>
<evidence type="ECO:0008006" key="3">
    <source>
        <dbReference type="Google" id="ProtNLM"/>
    </source>
</evidence>
<dbReference type="PANTHER" id="PTHR42685">
    <property type="entry name" value="GERANYLGERANYL DIPHOSPHATE REDUCTASE"/>
    <property type="match status" value="1"/>
</dbReference>
<evidence type="ECO:0000313" key="2">
    <source>
        <dbReference type="Proteomes" id="UP000315648"/>
    </source>
</evidence>
<organism evidence="1 2">
    <name type="scientific">Rariglobus hedericola</name>
    <dbReference type="NCBI Taxonomy" id="2597822"/>
    <lineage>
        <taxon>Bacteria</taxon>
        <taxon>Pseudomonadati</taxon>
        <taxon>Verrucomicrobiota</taxon>
        <taxon>Opitutia</taxon>
        <taxon>Opitutales</taxon>
        <taxon>Opitutaceae</taxon>
        <taxon>Rariglobus</taxon>
    </lineage>
</organism>
<dbReference type="InterPro" id="IPR036188">
    <property type="entry name" value="FAD/NAD-bd_sf"/>
</dbReference>
<dbReference type="Gene3D" id="3.50.50.60">
    <property type="entry name" value="FAD/NAD(P)-binding domain"/>
    <property type="match status" value="2"/>
</dbReference>